<evidence type="ECO:0000256" key="4">
    <source>
        <dbReference type="ARBA" id="ARBA00022989"/>
    </source>
</evidence>
<evidence type="ECO:0000256" key="5">
    <source>
        <dbReference type="ARBA" id="ARBA00023136"/>
    </source>
</evidence>
<feature type="transmembrane region" description="Helical" evidence="6">
    <location>
        <begin position="289"/>
        <end position="307"/>
    </location>
</feature>
<feature type="transmembrane region" description="Helical" evidence="6">
    <location>
        <begin position="109"/>
        <end position="134"/>
    </location>
</feature>
<evidence type="ECO:0000256" key="1">
    <source>
        <dbReference type="ARBA" id="ARBA00004651"/>
    </source>
</evidence>
<feature type="transmembrane region" description="Helical" evidence="6">
    <location>
        <begin position="383"/>
        <end position="401"/>
    </location>
</feature>
<evidence type="ECO:0000256" key="6">
    <source>
        <dbReference type="SAM" id="Phobius"/>
    </source>
</evidence>
<dbReference type="PANTHER" id="PTHR30250:SF11">
    <property type="entry name" value="O-ANTIGEN TRANSPORTER-RELATED"/>
    <property type="match status" value="1"/>
</dbReference>
<dbReference type="EMBL" id="MT898160">
    <property type="protein sequence ID" value="QOS20438.1"/>
    <property type="molecule type" value="Genomic_DNA"/>
</dbReference>
<gene>
    <name evidence="7" type="ORF">VP355_00015</name>
</gene>
<dbReference type="InterPro" id="IPR050833">
    <property type="entry name" value="Poly_Biosynth_Transport"/>
</dbReference>
<evidence type="ECO:0000256" key="3">
    <source>
        <dbReference type="ARBA" id="ARBA00022692"/>
    </source>
</evidence>
<keyword evidence="2" id="KW-1003">Cell membrane</keyword>
<reference evidence="7" key="1">
    <citation type="submission" date="2020-08" db="EMBL/GenBank/DDBJ databases">
        <title>Genetic structure, function and evolution of capsule biosynthesis loci in Vibrio parahaemolyticus.</title>
        <authorList>
            <person name="Li L."/>
            <person name="Bian S."/>
        </authorList>
    </citation>
    <scope>NUCLEOTIDE SEQUENCE</scope>
    <source>
        <strain evidence="7">VP355</strain>
    </source>
</reference>
<evidence type="ECO:0008006" key="8">
    <source>
        <dbReference type="Google" id="ProtNLM"/>
    </source>
</evidence>
<dbReference type="AlphaFoldDB" id="A0A7M1VZ01"/>
<dbReference type="GO" id="GO:0005886">
    <property type="term" value="C:plasma membrane"/>
    <property type="evidence" value="ECO:0007669"/>
    <property type="project" value="UniProtKB-SubCell"/>
</dbReference>
<feature type="transmembrane region" description="Helical" evidence="6">
    <location>
        <begin position="80"/>
        <end position="103"/>
    </location>
</feature>
<dbReference type="InterPro" id="IPR002797">
    <property type="entry name" value="Polysacc_synth"/>
</dbReference>
<proteinExistence type="predicted"/>
<keyword evidence="3 6" id="KW-0812">Transmembrane</keyword>
<keyword evidence="5 6" id="KW-0472">Membrane</keyword>
<organism evidence="7">
    <name type="scientific">Vibrio parahaemolyticus</name>
    <dbReference type="NCBI Taxonomy" id="670"/>
    <lineage>
        <taxon>Bacteria</taxon>
        <taxon>Pseudomonadati</taxon>
        <taxon>Pseudomonadota</taxon>
        <taxon>Gammaproteobacteria</taxon>
        <taxon>Vibrionales</taxon>
        <taxon>Vibrionaceae</taxon>
        <taxon>Vibrio</taxon>
    </lineage>
</organism>
<sequence>MSLKNKTIKDFVNYLSADFFVKGFMFLSLPLLSRLMSPEEYGRMSLFVSATSILFVFFSLNVQNAISNRLMRTRDDFSSYLFSCLATVIPIQFIISIFIFMQARTMSTYFGLTILEFRFVVLVCWLLFFFNLYSLYLQAIRDSGAFSKLSISTKCIEVVLIFVFCYFFLVANKHYSKIYAQVIVLFPVSIYIIYKLWLLVEVKYKISHVKSAFLFAIPLIPHVVTNSMLAQADRLLINKFLGPSDTGVYSFAYNISICIVVFIMAWNSSWQPKLYKLIETGSQVEAKKVILKSTCYLLLVTVGLMVFSYEISNIISANDYANSSKVLLLLIMGNSLIHVYLSYANYIFYSKKTIFISISTTVSLMLNIALNYFWIPIFGIEGAAWATVLSYATLCVLNYIFSVKYLKLSNLSLLVFIGFFCSILVTYLVCEFSLEFTTINSIVIRTSWLALICCVLIYLVKKLERRVSERNN</sequence>
<name>A0A7M1VZ01_VIBPH</name>
<feature type="transmembrane region" description="Helical" evidence="6">
    <location>
        <begin position="155"/>
        <end position="172"/>
    </location>
</feature>
<accession>A0A7M1VZ01</accession>
<dbReference type="Pfam" id="PF01943">
    <property type="entry name" value="Polysacc_synt"/>
    <property type="match status" value="1"/>
</dbReference>
<feature type="transmembrane region" description="Helical" evidence="6">
    <location>
        <begin position="178"/>
        <end position="200"/>
    </location>
</feature>
<evidence type="ECO:0000313" key="7">
    <source>
        <dbReference type="EMBL" id="QOS20438.1"/>
    </source>
</evidence>
<feature type="transmembrane region" description="Helical" evidence="6">
    <location>
        <begin position="355"/>
        <end position="377"/>
    </location>
</feature>
<comment type="subcellular location">
    <subcellularLocation>
        <location evidence="1">Cell membrane</location>
        <topology evidence="1">Multi-pass membrane protein</topology>
    </subcellularLocation>
</comment>
<feature type="transmembrane region" description="Helical" evidence="6">
    <location>
        <begin position="12"/>
        <end position="32"/>
    </location>
</feature>
<feature type="transmembrane region" description="Helical" evidence="6">
    <location>
        <begin position="250"/>
        <end position="268"/>
    </location>
</feature>
<feature type="transmembrane region" description="Helical" evidence="6">
    <location>
        <begin position="44"/>
        <end position="60"/>
    </location>
</feature>
<keyword evidence="4 6" id="KW-1133">Transmembrane helix</keyword>
<feature type="transmembrane region" description="Helical" evidence="6">
    <location>
        <begin position="327"/>
        <end position="348"/>
    </location>
</feature>
<feature type="transmembrane region" description="Helical" evidence="6">
    <location>
        <begin position="442"/>
        <end position="460"/>
    </location>
</feature>
<feature type="transmembrane region" description="Helical" evidence="6">
    <location>
        <begin position="413"/>
        <end position="430"/>
    </location>
</feature>
<dbReference type="PANTHER" id="PTHR30250">
    <property type="entry name" value="PST FAMILY PREDICTED COLANIC ACID TRANSPORTER"/>
    <property type="match status" value="1"/>
</dbReference>
<protein>
    <recommendedName>
        <fullName evidence="8">Polysaccharide biosynthesis protein</fullName>
    </recommendedName>
</protein>
<evidence type="ECO:0000256" key="2">
    <source>
        <dbReference type="ARBA" id="ARBA00022475"/>
    </source>
</evidence>
<feature type="transmembrane region" description="Helical" evidence="6">
    <location>
        <begin position="212"/>
        <end position="230"/>
    </location>
</feature>